<gene>
    <name evidence="1" type="ORF">HINF_LOCUS11095</name>
    <name evidence="2" type="ORF">HINF_LOCUS6362</name>
</gene>
<protein>
    <submittedName>
        <fullName evidence="2">Hypothetical_protein</fullName>
    </submittedName>
</protein>
<name>A0AA86NNW7_9EUKA</name>
<sequence>MKKDPSYMRISVVLTNQQPLQQPIYSQFIHNMLLTRDDHSLKQLQLLVLTMLFYSSYLYFSPFLGQEWEKLHLVCIFSNMYIHKRPQISIFMHMFLRSMISQRTHIFIKMRMKMTICR</sequence>
<keyword evidence="3" id="KW-1185">Reference proteome</keyword>
<evidence type="ECO:0000313" key="3">
    <source>
        <dbReference type="Proteomes" id="UP001642409"/>
    </source>
</evidence>
<reference evidence="2 3" key="2">
    <citation type="submission" date="2024-07" db="EMBL/GenBank/DDBJ databases">
        <authorList>
            <person name="Akdeniz Z."/>
        </authorList>
    </citation>
    <scope>NUCLEOTIDE SEQUENCE [LARGE SCALE GENOMIC DNA]</scope>
</reference>
<evidence type="ECO:0000313" key="2">
    <source>
        <dbReference type="EMBL" id="CAL5980817.1"/>
    </source>
</evidence>
<dbReference type="AlphaFoldDB" id="A0AA86NNW7"/>
<dbReference type="EMBL" id="CAXDID020000012">
    <property type="protein sequence ID" value="CAL5980817.1"/>
    <property type="molecule type" value="Genomic_DNA"/>
</dbReference>
<reference evidence="1" key="1">
    <citation type="submission" date="2023-06" db="EMBL/GenBank/DDBJ databases">
        <authorList>
            <person name="Kurt Z."/>
        </authorList>
    </citation>
    <scope>NUCLEOTIDE SEQUENCE</scope>
</reference>
<dbReference type="EMBL" id="CATOUU010000279">
    <property type="protein sequence ID" value="CAI9923450.1"/>
    <property type="molecule type" value="Genomic_DNA"/>
</dbReference>
<proteinExistence type="predicted"/>
<accession>A0AA86NNW7</accession>
<comment type="caution">
    <text evidence="1">The sequence shown here is derived from an EMBL/GenBank/DDBJ whole genome shotgun (WGS) entry which is preliminary data.</text>
</comment>
<organism evidence="1">
    <name type="scientific">Hexamita inflata</name>
    <dbReference type="NCBI Taxonomy" id="28002"/>
    <lineage>
        <taxon>Eukaryota</taxon>
        <taxon>Metamonada</taxon>
        <taxon>Diplomonadida</taxon>
        <taxon>Hexamitidae</taxon>
        <taxon>Hexamitinae</taxon>
        <taxon>Hexamita</taxon>
    </lineage>
</organism>
<dbReference type="Proteomes" id="UP001642409">
    <property type="component" value="Unassembled WGS sequence"/>
</dbReference>
<evidence type="ECO:0000313" key="1">
    <source>
        <dbReference type="EMBL" id="CAI9923450.1"/>
    </source>
</evidence>